<keyword evidence="2" id="KW-1185">Reference proteome</keyword>
<evidence type="ECO:0000313" key="2">
    <source>
        <dbReference type="Proteomes" id="UP000004910"/>
    </source>
</evidence>
<comment type="caution">
    <text evidence="1">The sequence shown here is derived from an EMBL/GenBank/DDBJ whole genome shotgun (WGS) entry which is preliminary data.</text>
</comment>
<gene>
    <name evidence="1" type="ORF">CLOSPI_00741</name>
</gene>
<dbReference type="Proteomes" id="UP000004910">
    <property type="component" value="Unassembled WGS sequence"/>
</dbReference>
<name>B1C0L2_9FIRM</name>
<dbReference type="AlphaFoldDB" id="B1C0L2"/>
<reference evidence="1" key="1">
    <citation type="submission" date="2008-02" db="EMBL/GenBank/DDBJ databases">
        <authorList>
            <person name="Fulton L."/>
            <person name="Clifton S."/>
            <person name="Fulton B."/>
            <person name="Xu J."/>
            <person name="Minx P."/>
            <person name="Pepin K.H."/>
            <person name="Johnson M."/>
            <person name="Thiruvilangam P."/>
            <person name="Bhonagiri V."/>
            <person name="Nash W.E."/>
            <person name="Mardis E.R."/>
            <person name="Wilson R.K."/>
        </authorList>
    </citation>
    <scope>NUCLEOTIDE SEQUENCE [LARGE SCALE GENOMIC DNA]</scope>
    <source>
        <strain evidence="1">DSM 1552</strain>
    </source>
</reference>
<dbReference type="RefSeq" id="WP_004609221.1">
    <property type="nucleotide sequence ID" value="NZ_DS562846.1"/>
</dbReference>
<protein>
    <submittedName>
        <fullName evidence="1">Uncharacterized protein</fullName>
    </submittedName>
</protein>
<proteinExistence type="predicted"/>
<evidence type="ECO:0000313" key="1">
    <source>
        <dbReference type="EMBL" id="EDS75347.1"/>
    </source>
</evidence>
<accession>B1C0L2</accession>
<dbReference type="EMBL" id="ABIK02000006">
    <property type="protein sequence ID" value="EDS75347.1"/>
    <property type="molecule type" value="Genomic_DNA"/>
</dbReference>
<dbReference type="HOGENOM" id="CLU_3214610_0_0_9"/>
<reference evidence="1" key="2">
    <citation type="submission" date="2014-06" db="EMBL/GenBank/DDBJ databases">
        <title>Draft genome sequence of Clostridium spiroforme (DSM 1552).</title>
        <authorList>
            <person name="Sudarsanam P."/>
            <person name="Ley R."/>
            <person name="Guruge J."/>
            <person name="Turnbaugh P.J."/>
            <person name="Mahowald M."/>
            <person name="Liep D."/>
            <person name="Gordon J."/>
        </authorList>
    </citation>
    <scope>NUCLEOTIDE SEQUENCE</scope>
    <source>
        <strain evidence="1">DSM 1552</strain>
    </source>
</reference>
<sequence length="44" mass="5211">MQDKVDENLGTEEENINVKTELLLIGIAYNIRKYHNKKKEMSIF</sequence>
<organism evidence="1 2">
    <name type="scientific">Thomasclavelia spiroformis DSM 1552</name>
    <dbReference type="NCBI Taxonomy" id="428126"/>
    <lineage>
        <taxon>Bacteria</taxon>
        <taxon>Bacillati</taxon>
        <taxon>Bacillota</taxon>
        <taxon>Erysipelotrichia</taxon>
        <taxon>Erysipelotrichales</taxon>
        <taxon>Coprobacillaceae</taxon>
        <taxon>Thomasclavelia</taxon>
    </lineage>
</organism>